<name>A0A3D6BQ63_9FLAO</name>
<dbReference type="Pfam" id="PF13302">
    <property type="entry name" value="Acetyltransf_3"/>
    <property type="match status" value="1"/>
</dbReference>
<protein>
    <recommendedName>
        <fullName evidence="1">N-acetyltransferase domain-containing protein</fullName>
    </recommendedName>
</protein>
<evidence type="ECO:0000313" key="2">
    <source>
        <dbReference type="EMBL" id="HCY81390.1"/>
    </source>
</evidence>
<evidence type="ECO:0000259" key="1">
    <source>
        <dbReference type="PROSITE" id="PS51186"/>
    </source>
</evidence>
<dbReference type="Gene3D" id="3.40.630.30">
    <property type="match status" value="1"/>
</dbReference>
<proteinExistence type="predicted"/>
<sequence length="165" mass="19348">IMIIIENEKLLIRELAENDVNVIFELYSDKEAMKYRGSSPFENIDEAKEMLKKVAENIKNGTEFRYAILEKVTNNLIGTYLITPISNTECTIGCSIGKKYWRTGYGFEVMMLMTEYLRSRNYEKLIGFIKKANIPSIKLVEKLNFVLIEQTEKPEFYKYEKEINN</sequence>
<organism evidence="2 3">
    <name type="scientific">Xanthomarina gelatinilytica</name>
    <dbReference type="NCBI Taxonomy" id="1137281"/>
    <lineage>
        <taxon>Bacteria</taxon>
        <taxon>Pseudomonadati</taxon>
        <taxon>Bacteroidota</taxon>
        <taxon>Flavobacteriia</taxon>
        <taxon>Flavobacteriales</taxon>
        <taxon>Flavobacteriaceae</taxon>
        <taxon>Xanthomarina</taxon>
    </lineage>
</organism>
<dbReference type="AlphaFoldDB" id="A0A3D6BQ63"/>
<dbReference type="SUPFAM" id="SSF55729">
    <property type="entry name" value="Acyl-CoA N-acyltransferases (Nat)"/>
    <property type="match status" value="1"/>
</dbReference>
<gene>
    <name evidence="2" type="ORF">DHV22_07215</name>
</gene>
<dbReference type="GO" id="GO:0016747">
    <property type="term" value="F:acyltransferase activity, transferring groups other than amino-acyl groups"/>
    <property type="evidence" value="ECO:0007669"/>
    <property type="project" value="InterPro"/>
</dbReference>
<feature type="non-terminal residue" evidence="2">
    <location>
        <position position="1"/>
    </location>
</feature>
<dbReference type="InterPro" id="IPR051531">
    <property type="entry name" value="N-acetyltransferase"/>
</dbReference>
<dbReference type="PROSITE" id="PS51186">
    <property type="entry name" value="GNAT"/>
    <property type="match status" value="1"/>
</dbReference>
<feature type="domain" description="N-acetyltransferase" evidence="1">
    <location>
        <begin position="10"/>
        <end position="164"/>
    </location>
</feature>
<comment type="caution">
    <text evidence="2">The sequence shown here is derived from an EMBL/GenBank/DDBJ whole genome shotgun (WGS) entry which is preliminary data.</text>
</comment>
<dbReference type="InterPro" id="IPR000182">
    <property type="entry name" value="GNAT_dom"/>
</dbReference>
<dbReference type="InterPro" id="IPR016181">
    <property type="entry name" value="Acyl_CoA_acyltransferase"/>
</dbReference>
<dbReference type="EMBL" id="DPRK01000118">
    <property type="protein sequence ID" value="HCY81390.1"/>
    <property type="molecule type" value="Genomic_DNA"/>
</dbReference>
<dbReference type="PANTHER" id="PTHR43792">
    <property type="entry name" value="GNAT FAMILY, PUTATIVE (AFU_ORTHOLOGUE AFUA_3G00765)-RELATED-RELATED"/>
    <property type="match status" value="1"/>
</dbReference>
<accession>A0A3D6BQ63</accession>
<dbReference type="Proteomes" id="UP000263268">
    <property type="component" value="Unassembled WGS sequence"/>
</dbReference>
<dbReference type="PANTHER" id="PTHR43792:SF1">
    <property type="entry name" value="N-ACETYLTRANSFERASE DOMAIN-CONTAINING PROTEIN"/>
    <property type="match status" value="1"/>
</dbReference>
<reference evidence="2 3" key="1">
    <citation type="journal article" date="2018" name="Nat. Biotechnol.">
        <title>A standardized bacterial taxonomy based on genome phylogeny substantially revises the tree of life.</title>
        <authorList>
            <person name="Parks D.H."/>
            <person name="Chuvochina M."/>
            <person name="Waite D.W."/>
            <person name="Rinke C."/>
            <person name="Skarshewski A."/>
            <person name="Chaumeil P.A."/>
            <person name="Hugenholtz P."/>
        </authorList>
    </citation>
    <scope>NUCLEOTIDE SEQUENCE [LARGE SCALE GENOMIC DNA]</scope>
    <source>
        <strain evidence="2">UBA10227</strain>
    </source>
</reference>
<evidence type="ECO:0000313" key="3">
    <source>
        <dbReference type="Proteomes" id="UP000263268"/>
    </source>
</evidence>